<dbReference type="GO" id="GO:0005975">
    <property type="term" value="P:carbohydrate metabolic process"/>
    <property type="evidence" value="ECO:0007669"/>
    <property type="project" value="InterPro"/>
</dbReference>
<dbReference type="STRING" id="41875.K8EF06"/>
<reference evidence="2 3" key="1">
    <citation type="submission" date="2011-10" db="EMBL/GenBank/DDBJ databases">
        <authorList>
            <person name="Genoscope - CEA"/>
        </authorList>
    </citation>
    <scope>NUCLEOTIDE SEQUENCE [LARGE SCALE GENOMIC DNA]</scope>
    <source>
        <strain evidence="2 3">RCC 1105</strain>
    </source>
</reference>
<feature type="compositionally biased region" description="Basic and acidic residues" evidence="1">
    <location>
        <begin position="483"/>
        <end position="500"/>
    </location>
</feature>
<proteinExistence type="predicted"/>
<dbReference type="PANTHER" id="PTHR46975:SF2">
    <property type="entry name" value="PROTEIN SWEETIE"/>
    <property type="match status" value="1"/>
</dbReference>
<dbReference type="OrthoDB" id="512736at2759"/>
<protein>
    <submittedName>
        <fullName evidence="2">Uncharacterized protein</fullName>
    </submittedName>
</protein>
<accession>K8EF06</accession>
<feature type="compositionally biased region" description="Acidic residues" evidence="1">
    <location>
        <begin position="1496"/>
        <end position="1508"/>
    </location>
</feature>
<dbReference type="PANTHER" id="PTHR46975">
    <property type="entry name" value="PROTEIN SWEETIE"/>
    <property type="match status" value="1"/>
</dbReference>
<dbReference type="InterPro" id="IPR044218">
    <property type="entry name" value="SWEETIE"/>
</dbReference>
<name>K8EF06_9CHLO</name>
<feature type="region of interest" description="Disordered" evidence="1">
    <location>
        <begin position="482"/>
        <end position="508"/>
    </location>
</feature>
<dbReference type="InterPro" id="IPR046837">
    <property type="entry name" value="Laa1/Sip1/HEATR5-like_HEAT"/>
</dbReference>
<organism evidence="2 3">
    <name type="scientific">Bathycoccus prasinos</name>
    <dbReference type="NCBI Taxonomy" id="41875"/>
    <lineage>
        <taxon>Eukaryota</taxon>
        <taxon>Viridiplantae</taxon>
        <taxon>Chlorophyta</taxon>
        <taxon>Mamiellophyceae</taxon>
        <taxon>Mamiellales</taxon>
        <taxon>Bathycoccaceae</taxon>
        <taxon>Bathycoccus</taxon>
    </lineage>
</organism>
<dbReference type="Proteomes" id="UP000198341">
    <property type="component" value="Chromosome 5"/>
</dbReference>
<dbReference type="SUPFAM" id="SSF48371">
    <property type="entry name" value="ARM repeat"/>
    <property type="match status" value="1"/>
</dbReference>
<dbReference type="Pfam" id="PF20210">
    <property type="entry name" value="Laa1_Sip1_HTR5"/>
    <property type="match status" value="1"/>
</dbReference>
<keyword evidence="3" id="KW-1185">Reference proteome</keyword>
<gene>
    <name evidence="2" type="ORF">Bathy05g02710</name>
</gene>
<evidence type="ECO:0000256" key="1">
    <source>
        <dbReference type="SAM" id="MobiDB-lite"/>
    </source>
</evidence>
<evidence type="ECO:0000313" key="3">
    <source>
        <dbReference type="Proteomes" id="UP000198341"/>
    </source>
</evidence>
<dbReference type="KEGG" id="bpg:Bathy05g02710"/>
<dbReference type="GeneID" id="19015774"/>
<evidence type="ECO:0000313" key="2">
    <source>
        <dbReference type="EMBL" id="CCO16616.1"/>
    </source>
</evidence>
<dbReference type="InterPro" id="IPR016024">
    <property type="entry name" value="ARM-type_fold"/>
</dbReference>
<dbReference type="RefSeq" id="XP_007513058.1">
    <property type="nucleotide sequence ID" value="XM_007512996.1"/>
</dbReference>
<feature type="compositionally biased region" description="Acidic residues" evidence="1">
    <location>
        <begin position="1359"/>
        <end position="1397"/>
    </location>
</feature>
<feature type="region of interest" description="Disordered" evidence="1">
    <location>
        <begin position="1354"/>
        <end position="1403"/>
    </location>
</feature>
<feature type="region of interest" description="Disordered" evidence="1">
    <location>
        <begin position="211"/>
        <end position="241"/>
    </location>
</feature>
<sequence>MERFYGACDCLEALIWSFGKELGTGQFCDSACASAMKAVDNRAYKDDISGIKVATVALKVAARCVGNPDAVSDGGLKLTAKTIDHMRRMIKRVVALEGGRRASTEISRATQEAKRRALELRAAMLMAMKKSDANSIKLEIEAFNGRGDSNNVYSAGYHALGEIEQYGKGKNVLNLIAETKNLGNSGVEVISAFATVASQVERKIGTTASVGIRGSSSQLTQSTEEEGVVDDIGDDDDTMGGEFADEDRALSTSSSSSSLYTVKTCFIKPLFETSEVTTFKDSRAIQDAVARAWMRYATNPQFSGKSYSVEECTRDIVKVGFASKLRKNDCFAAACGLAVLRVAAFEKRVDESTRKATLKQILDILRCQIVSTADEKLKNAKQKRRGKLIDNTNDLRIVSILRAVRDGIDAIGYVDAESFLYIKNVFSSKHGDALFRTKWRVNERAGALAKAALSAGHEMATRELARTLSKLEMFVKFPLTMHNSDRKKGGEEKGEKEDGNAHGADSNAPSYRFDDELIADARFICALIGEKTASWPLGVPIDAIDRVEEVGARLCMLNASAKAREAGFICLSASSLARSSIFIYSQRRDEEKRKKFENIAFVISSTFDEVASAMQTSSEGEETTSRDDLAAACAAAEAVEAYARFASAEEENGRATKLMLGSLLCACERIQLRDAQISIENIEIVRRKLLLHLRAMSAYASCSKDVEKACRFQDFTPQIANLISNFEAFAKEVREDDKNVLFNQDEEDLVYDDDDTDRLDFGRLTSLSSFLDEAERELLVNTHVVTLENGDETVSQAFADLRAYRGNSNAPPNSPSHVFDDSKESDNIVRKDVFPFAATVVDQIDEASRACFSRAVEVAIADGGKDAKLQAALAQLLYAWEERCIQVIEHSKMLVNLNSSEYRKKHVSLFNHPKKPVLTDFLRCDAAVSRRFADILSVSHMLREDANESSQLHLKMFSRYSRALQNALSSHAPLESALLCAKCIEQTASSEEVRERAYNLFETYSRDMDMQDTGHNRRTWNIAIECLSLSKSIEHIGAMSIGETTLRRLIEALSKISLNIDPTHRSTHAFAIRALAHVAEVCGSRFARDSDRAVDLSMHMLDSLPAQEALLKNVVSFVPECGHLANAAAIAIGPDLSAEHKVFIKAMNVAAIIRDVQSHSRFQNFRLALDNRNGKGVGGGKRNPNSQQELRQQYPTLSATSKNDDVEDNFNESDDVVYAEVVFIEHMAMFAPNAIDMTTVTVTLRDALRHYATKPVALETLSFLAMKDAHKLLYPDDDENNSGISFEYASKSTKSSSKFGSMLLRDIVKCVTKGASRRVIRDAKNCARVLARELSIRDPKRALKALSALSFDDQRLVEESEDEESEDDEDAFNDDEDEDEENEEGEMDEKEIDESDIDANRANNHPRLPARIFAASLLSRIPFWIQESNIPEHRSVKLSRASDSPNAYLPTHGQRCFQIAYSLSTASASKLRARGLQMMSFLVKLWGNDEDPDAFYHIDDDDSDEDGGDGFHQRNIPSARNRKRSIKTLEQFQAQILSAVRASRSSDTPLDVRVAGARLAAHALSAKVHGSDDSVSKRLHACIVDFAKEWLPVYPKASSSSSSSSASSLNNLTLMNACCEAVMVRARIAACMCLATAYICNEEDSTSIPSDVVEAFVPAWTYLPHDVELIKRSVELREGSEKQMLDNMIMDKFELLPGELVTACPSLVQDVAEAFLPCVKASVRVSDTQQWSTLREHYLKPILLASLDEPFAACTRTLSDESSDAIERFNPTPDAKEVDAARIPLSFMFNARTNDVEQVETALRGLKTFENAHSFAESAAQSLLNDKLGKAAFDCTKSSEAYRKIRDAAIEFLNSSSSAAVPFNGKASPNKVSITTTSGFTDENLLMDLIEDDVVEASISYEKKEKKFIALANLLAQMEKVNRKKFEEILVERLESEESISTNLNSALVALMALDVYLDSKSSASEDDVVVLRKLAPSIAVFSRQTAKGENSESMNRVDADLNVLFVSSTLKFLKNVAEKDAKNLSANILAAMFAIAIETLGTSNVTSKKMALDASRLSNAAVREQPLAARCAVSGMISSTRVQFKALLDYSSVVVDDCDDGDDVDERKPGKISLKAFQ</sequence>
<feature type="region of interest" description="Disordered" evidence="1">
    <location>
        <begin position="1496"/>
        <end position="1522"/>
    </location>
</feature>
<dbReference type="EMBL" id="FO082274">
    <property type="protein sequence ID" value="CCO16616.1"/>
    <property type="molecule type" value="Genomic_DNA"/>
</dbReference>
<feature type="compositionally biased region" description="Acidic residues" evidence="1">
    <location>
        <begin position="223"/>
        <end position="241"/>
    </location>
</feature>